<dbReference type="Proteomes" id="UP001549077">
    <property type="component" value="Unassembled WGS sequence"/>
</dbReference>
<evidence type="ECO:0000313" key="1">
    <source>
        <dbReference type="EMBL" id="MET3758944.1"/>
    </source>
</evidence>
<reference evidence="1 2" key="1">
    <citation type="submission" date="2024-06" db="EMBL/GenBank/DDBJ databases">
        <title>Genomic Encyclopedia of Type Strains, Phase IV (KMG-IV): sequencing the most valuable type-strain genomes for metagenomic binning, comparative biology and taxonomic classification.</title>
        <authorList>
            <person name="Goeker M."/>
        </authorList>
    </citation>
    <scope>NUCLEOTIDE SEQUENCE [LARGE SCALE GENOMIC DNA]</scope>
    <source>
        <strain evidence="1 2">DSM 29288</strain>
    </source>
</reference>
<keyword evidence="2" id="KW-1185">Reference proteome</keyword>
<evidence type="ECO:0000313" key="2">
    <source>
        <dbReference type="Proteomes" id="UP001549077"/>
    </source>
</evidence>
<organism evidence="1 2">
    <name type="scientific">Rhizobium binae</name>
    <dbReference type="NCBI Taxonomy" id="1138190"/>
    <lineage>
        <taxon>Bacteria</taxon>
        <taxon>Pseudomonadati</taxon>
        <taxon>Pseudomonadota</taxon>
        <taxon>Alphaproteobacteria</taxon>
        <taxon>Hyphomicrobiales</taxon>
        <taxon>Rhizobiaceae</taxon>
        <taxon>Rhizobium/Agrobacterium group</taxon>
        <taxon>Rhizobium</taxon>
    </lineage>
</organism>
<sequence>MTLQIVRDWVVRFNEHAFAGVLNGKAPGNRPKLNVDERQALAKIVERGPIPAIDGVVRWRRKVDLPGIPDLDGRDHGWS</sequence>
<accession>A0ABV2MS08</accession>
<gene>
    <name evidence="1" type="ORF">ABID08_006328</name>
</gene>
<proteinExistence type="predicted"/>
<name>A0ABV2MS08_9HYPH</name>
<protein>
    <submittedName>
        <fullName evidence="1">Transposase</fullName>
    </submittedName>
</protein>
<dbReference type="EMBL" id="JBEPMY010000040">
    <property type="protein sequence ID" value="MET3758944.1"/>
    <property type="molecule type" value="Genomic_DNA"/>
</dbReference>
<comment type="caution">
    <text evidence="1">The sequence shown here is derived from an EMBL/GenBank/DDBJ whole genome shotgun (WGS) entry which is preliminary data.</text>
</comment>